<proteinExistence type="predicted"/>
<gene>
    <name evidence="2" type="ORF">BP00DRAFT_451913</name>
</gene>
<reference evidence="2 3" key="1">
    <citation type="submission" date="2018-02" db="EMBL/GenBank/DDBJ databases">
        <title>The genomes of Aspergillus section Nigri reveals drivers in fungal speciation.</title>
        <authorList>
            <consortium name="DOE Joint Genome Institute"/>
            <person name="Vesth T.C."/>
            <person name="Nybo J."/>
            <person name="Theobald S."/>
            <person name="Brandl J."/>
            <person name="Frisvad J.C."/>
            <person name="Nielsen K.F."/>
            <person name="Lyhne E.K."/>
            <person name="Kogle M.E."/>
            <person name="Kuo A."/>
            <person name="Riley R."/>
            <person name="Clum A."/>
            <person name="Nolan M."/>
            <person name="Lipzen A."/>
            <person name="Salamov A."/>
            <person name="Henrissat B."/>
            <person name="Wiebenga A."/>
            <person name="De vries R.P."/>
            <person name="Grigoriev I.V."/>
            <person name="Mortensen U.H."/>
            <person name="Andersen M.R."/>
            <person name="Baker S.E."/>
        </authorList>
    </citation>
    <scope>NUCLEOTIDE SEQUENCE [LARGE SCALE GENOMIC DNA]</scope>
    <source>
        <strain evidence="2 3">CBS 114.80</strain>
    </source>
</reference>
<organism evidence="2 3">
    <name type="scientific">Aspergillus indologenus CBS 114.80</name>
    <dbReference type="NCBI Taxonomy" id="1450541"/>
    <lineage>
        <taxon>Eukaryota</taxon>
        <taxon>Fungi</taxon>
        <taxon>Dikarya</taxon>
        <taxon>Ascomycota</taxon>
        <taxon>Pezizomycotina</taxon>
        <taxon>Eurotiomycetes</taxon>
        <taxon>Eurotiomycetidae</taxon>
        <taxon>Eurotiales</taxon>
        <taxon>Aspergillaceae</taxon>
        <taxon>Aspergillus</taxon>
        <taxon>Aspergillus subgen. Circumdati</taxon>
    </lineage>
</organism>
<evidence type="ECO:0000313" key="3">
    <source>
        <dbReference type="Proteomes" id="UP000248817"/>
    </source>
</evidence>
<dbReference type="Proteomes" id="UP000248817">
    <property type="component" value="Unassembled WGS sequence"/>
</dbReference>
<evidence type="ECO:0000256" key="1">
    <source>
        <dbReference type="SAM" id="MobiDB-lite"/>
    </source>
</evidence>
<dbReference type="AlphaFoldDB" id="A0A2V5HU93"/>
<protein>
    <submittedName>
        <fullName evidence="2">Uncharacterized protein</fullName>
    </submittedName>
</protein>
<name>A0A2V5HU93_9EURO</name>
<feature type="region of interest" description="Disordered" evidence="1">
    <location>
        <begin position="18"/>
        <end position="43"/>
    </location>
</feature>
<keyword evidence="3" id="KW-1185">Reference proteome</keyword>
<accession>A0A2V5HU93</accession>
<evidence type="ECO:0000313" key="2">
    <source>
        <dbReference type="EMBL" id="PYI25664.1"/>
    </source>
</evidence>
<sequence>MAASTTAIPGTFLLEKSEKMPVDYGSPEAVTVPSEPPEDQPQHREALLRWQSQPLPIPFQSSTWTGSDTEVEEQRTLLKSIMEDSSALELLY</sequence>
<dbReference type="EMBL" id="KZ825633">
    <property type="protein sequence ID" value="PYI25664.1"/>
    <property type="molecule type" value="Genomic_DNA"/>
</dbReference>